<dbReference type="Pfam" id="PF01636">
    <property type="entry name" value="APH"/>
    <property type="match status" value="1"/>
</dbReference>
<accession>A0ABW3TDS3</accession>
<comment type="caution">
    <text evidence="2">The sequence shown here is derived from an EMBL/GenBank/DDBJ whole genome shotgun (WGS) entry which is preliminary data.</text>
</comment>
<dbReference type="Proteomes" id="UP001597151">
    <property type="component" value="Unassembled WGS sequence"/>
</dbReference>
<dbReference type="Gene3D" id="3.90.1200.10">
    <property type="match status" value="1"/>
</dbReference>
<reference evidence="3" key="1">
    <citation type="journal article" date="2019" name="Int. J. Syst. Evol. Microbiol.">
        <title>The Global Catalogue of Microorganisms (GCM) 10K type strain sequencing project: providing services to taxonomists for standard genome sequencing and annotation.</title>
        <authorList>
            <consortium name="The Broad Institute Genomics Platform"/>
            <consortium name="The Broad Institute Genome Sequencing Center for Infectious Disease"/>
            <person name="Wu L."/>
            <person name="Ma J."/>
        </authorList>
    </citation>
    <scope>NUCLEOTIDE SEQUENCE [LARGE SCALE GENOMIC DNA]</scope>
    <source>
        <strain evidence="3">CCUG 55328</strain>
    </source>
</reference>
<dbReference type="RefSeq" id="WP_380791568.1">
    <property type="nucleotide sequence ID" value="NZ_JBHTKR010000004.1"/>
</dbReference>
<dbReference type="InterPro" id="IPR002575">
    <property type="entry name" value="Aminoglycoside_PTrfase"/>
</dbReference>
<evidence type="ECO:0000259" key="1">
    <source>
        <dbReference type="Pfam" id="PF01636"/>
    </source>
</evidence>
<dbReference type="SUPFAM" id="SSF56112">
    <property type="entry name" value="Protein kinase-like (PK-like)"/>
    <property type="match status" value="1"/>
</dbReference>
<dbReference type="EMBL" id="JBHTKR010000004">
    <property type="protein sequence ID" value="MFD1195158.1"/>
    <property type="molecule type" value="Genomic_DNA"/>
</dbReference>
<keyword evidence="3" id="KW-1185">Reference proteome</keyword>
<protein>
    <submittedName>
        <fullName evidence="2">Aminoglycoside phosphotransferase family protein</fullName>
    </submittedName>
</protein>
<dbReference type="InterPro" id="IPR011009">
    <property type="entry name" value="Kinase-like_dom_sf"/>
</dbReference>
<feature type="domain" description="Aminoglycoside phosphotransferase" evidence="1">
    <location>
        <begin position="23"/>
        <end position="253"/>
    </location>
</feature>
<dbReference type="Gene3D" id="3.30.200.20">
    <property type="entry name" value="Phosphorylase Kinase, domain 1"/>
    <property type="match status" value="1"/>
</dbReference>
<organism evidence="2 3">
    <name type="scientific">Seohaeicola saemankumensis</name>
    <dbReference type="NCBI Taxonomy" id="481181"/>
    <lineage>
        <taxon>Bacteria</taxon>
        <taxon>Pseudomonadati</taxon>
        <taxon>Pseudomonadota</taxon>
        <taxon>Alphaproteobacteria</taxon>
        <taxon>Rhodobacterales</taxon>
        <taxon>Roseobacteraceae</taxon>
        <taxon>Seohaeicola</taxon>
    </lineage>
</organism>
<evidence type="ECO:0000313" key="3">
    <source>
        <dbReference type="Proteomes" id="UP001597151"/>
    </source>
</evidence>
<sequence>MSNRSDLADAFVAGTNWAGASRKPLAGDASNRRYERLHLNGQSAVLMDAPTEKGEDIRPFVRIARYLSDLGLSAPKILAVDEINGFLLLEDLGDDLFARVIPRDPALEQLLYEAATDVLVHLHHATPPAGLRAYDPQIMLDMAALAWRWYLGGALTEDPDSESAFRDAFAPILARHASETPVLIQRDYHAENLIWLPDRTGPARVGLLDFQDAMRGHRAYDLVSVLQDARRDVPPAIEDRMVARYVAATGQDDIAFRAAYAVLGAQRNLRILGVFGRLCMLNGKSHYVDLIPRVWDLLMRDLDHPALVPVAKLIKGELPTPTADILGRIKERCATIPKP</sequence>
<proteinExistence type="predicted"/>
<name>A0ABW3TDS3_9RHOB</name>
<evidence type="ECO:0000313" key="2">
    <source>
        <dbReference type="EMBL" id="MFD1195158.1"/>
    </source>
</evidence>
<gene>
    <name evidence="2" type="ORF">ACFQ3C_10795</name>
</gene>